<keyword evidence="3" id="KW-1133">Transmembrane helix</keyword>
<feature type="compositionally biased region" description="Low complexity" evidence="2">
    <location>
        <begin position="33"/>
        <end position="49"/>
    </location>
</feature>
<feature type="compositionally biased region" description="Polar residues" evidence="2">
    <location>
        <begin position="1"/>
        <end position="14"/>
    </location>
</feature>
<evidence type="ECO:0000313" key="4">
    <source>
        <dbReference type="EMBL" id="BAK36498.1"/>
    </source>
</evidence>
<dbReference type="EMBL" id="AP012204">
    <property type="protein sequence ID" value="BAK36498.1"/>
    <property type="molecule type" value="Genomic_DNA"/>
</dbReference>
<dbReference type="AlphaFoldDB" id="F5XN48"/>
<dbReference type="InterPro" id="IPR029050">
    <property type="entry name" value="Immunoprotect_excell_Ig-like"/>
</dbReference>
<name>F5XN48_MICPN</name>
<dbReference type="Proteomes" id="UP000007947">
    <property type="component" value="Chromosome"/>
</dbReference>
<accession>F5XN48</accession>
<evidence type="ECO:0000256" key="3">
    <source>
        <dbReference type="SAM" id="Phobius"/>
    </source>
</evidence>
<dbReference type="STRING" id="1032480.MLP_34840"/>
<evidence type="ECO:0000313" key="5">
    <source>
        <dbReference type="Proteomes" id="UP000007947"/>
    </source>
</evidence>
<evidence type="ECO:0008006" key="6">
    <source>
        <dbReference type="Google" id="ProtNLM"/>
    </source>
</evidence>
<proteinExistence type="predicted"/>
<evidence type="ECO:0000256" key="2">
    <source>
        <dbReference type="SAM" id="MobiDB-lite"/>
    </source>
</evidence>
<gene>
    <name evidence="4" type="ordered locus">MLP_34840</name>
</gene>
<protein>
    <recommendedName>
        <fullName evidence="6">DUF4352 domain-containing protein</fullName>
    </recommendedName>
</protein>
<organism evidence="4 5">
    <name type="scientific">Microlunatus phosphovorus (strain ATCC 700054 / DSM 10555 / JCM 9379 / NBRC 101784 / NCIMB 13414 / VKM Ac-1990 / NM-1)</name>
    <dbReference type="NCBI Taxonomy" id="1032480"/>
    <lineage>
        <taxon>Bacteria</taxon>
        <taxon>Bacillati</taxon>
        <taxon>Actinomycetota</taxon>
        <taxon>Actinomycetes</taxon>
        <taxon>Propionibacteriales</taxon>
        <taxon>Propionibacteriaceae</taxon>
        <taxon>Microlunatus</taxon>
    </lineage>
</organism>
<feature type="region of interest" description="Disordered" evidence="2">
    <location>
        <begin position="1"/>
        <end position="64"/>
    </location>
</feature>
<feature type="compositionally biased region" description="Pro residues" evidence="2">
    <location>
        <begin position="50"/>
        <end position="62"/>
    </location>
</feature>
<dbReference type="KEGG" id="mph:MLP_34840"/>
<reference evidence="4 5" key="1">
    <citation type="submission" date="2011-05" db="EMBL/GenBank/DDBJ databases">
        <title>Whole genome sequence of Microlunatus phosphovorus NM-1.</title>
        <authorList>
            <person name="Hosoyama A."/>
            <person name="Sasaki K."/>
            <person name="Harada T."/>
            <person name="Igarashi R."/>
            <person name="Kawakoshi A."/>
            <person name="Sasagawa M."/>
            <person name="Fukada J."/>
            <person name="Nakamura S."/>
            <person name="Katano Y."/>
            <person name="Hanada S."/>
            <person name="Kamagata Y."/>
            <person name="Nakamura N."/>
            <person name="Yamazaki S."/>
            <person name="Fujita N."/>
        </authorList>
    </citation>
    <scope>NUCLEOTIDE SEQUENCE [LARGE SCALE GENOMIC DNA]</scope>
    <source>
        <strain evidence="5">ATCC 700054 / DSM 10555 / JCM 9379 / NBRC 101784 / NCIMB 13414 / VKM Ac-1990 / NM-1</strain>
    </source>
</reference>
<evidence type="ECO:0000256" key="1">
    <source>
        <dbReference type="ARBA" id="ARBA00022729"/>
    </source>
</evidence>
<keyword evidence="1" id="KW-0732">Signal</keyword>
<feature type="transmembrane region" description="Helical" evidence="3">
    <location>
        <begin position="67"/>
        <end position="91"/>
    </location>
</feature>
<keyword evidence="3" id="KW-0812">Transmembrane</keyword>
<feature type="region of interest" description="Disordered" evidence="2">
    <location>
        <begin position="98"/>
        <end position="117"/>
    </location>
</feature>
<keyword evidence="3" id="KW-0472">Membrane</keyword>
<keyword evidence="5" id="KW-1185">Reference proteome</keyword>
<sequence length="235" mass="24062">MDNPGSVTGVSESTGPGMGRPSGPDFAGPPVPGAGSPSAGSGWSPRQPSAEPPPSAPRPPRPPRSRLPAVLTAMAIAVVGLVVVLASVWAVHQDARQAAAPQPVPSPPATASPSPARQIEFTSDTGSGVLRIVRHSWDPAGSTADGKSLLTLEIAVSCTSGTLRYGPDSFEAFDQHGGLFESTYDPDSSTALELIRLSAGEEVSGTVTFEIPRGEVTLLLSDDLSRPVTALKVPD</sequence>
<dbReference type="Gene3D" id="2.60.40.1240">
    <property type="match status" value="1"/>
</dbReference>
<dbReference type="eggNOG" id="ENOG502ZD5Z">
    <property type="taxonomic scope" value="Bacteria"/>
</dbReference>
<dbReference type="HOGENOM" id="CLU_1179139_0_0_11"/>